<organism evidence="2 3">
    <name type="scientific">Parabacteroides johnsonii</name>
    <dbReference type="NCBI Taxonomy" id="387661"/>
    <lineage>
        <taxon>Bacteria</taxon>
        <taxon>Pseudomonadati</taxon>
        <taxon>Bacteroidota</taxon>
        <taxon>Bacteroidia</taxon>
        <taxon>Bacteroidales</taxon>
        <taxon>Tannerellaceae</taxon>
        <taxon>Parabacteroides</taxon>
    </lineage>
</organism>
<keyword evidence="1" id="KW-1133">Transmembrane helix</keyword>
<evidence type="ECO:0000313" key="3">
    <source>
        <dbReference type="Proteomes" id="UP000195975"/>
    </source>
</evidence>
<dbReference type="AlphaFoldDB" id="A0A9Q5SV83"/>
<dbReference type="EMBL" id="NFIJ01000001">
    <property type="protein sequence ID" value="OUO07479.1"/>
    <property type="molecule type" value="Genomic_DNA"/>
</dbReference>
<accession>A0A9Q5SV83</accession>
<protein>
    <submittedName>
        <fullName evidence="2">Uncharacterized protein</fullName>
    </submittedName>
</protein>
<keyword evidence="1" id="KW-0812">Transmembrane</keyword>
<proteinExistence type="predicted"/>
<feature type="transmembrane region" description="Helical" evidence="1">
    <location>
        <begin position="40"/>
        <end position="59"/>
    </location>
</feature>
<name>A0A9Q5SV83_9BACT</name>
<keyword evidence="1" id="KW-0472">Membrane</keyword>
<gene>
    <name evidence="2" type="ORF">B5F96_02110</name>
</gene>
<reference evidence="3" key="1">
    <citation type="submission" date="2017-04" db="EMBL/GenBank/DDBJ databases">
        <title>Function of individual gut microbiota members based on whole genome sequencing of pure cultures obtained from chicken caecum.</title>
        <authorList>
            <person name="Medvecky M."/>
            <person name="Cejkova D."/>
            <person name="Polansky O."/>
            <person name="Karasova D."/>
            <person name="Kubasova T."/>
            <person name="Cizek A."/>
            <person name="Rychlik I."/>
        </authorList>
    </citation>
    <scope>NUCLEOTIDE SEQUENCE [LARGE SCALE GENOMIC DNA]</scope>
    <source>
        <strain evidence="3">An42</strain>
    </source>
</reference>
<dbReference type="Proteomes" id="UP000195975">
    <property type="component" value="Unassembled WGS sequence"/>
</dbReference>
<evidence type="ECO:0000256" key="1">
    <source>
        <dbReference type="SAM" id="Phobius"/>
    </source>
</evidence>
<evidence type="ECO:0000313" key="2">
    <source>
        <dbReference type="EMBL" id="OUO07479.1"/>
    </source>
</evidence>
<sequence length="88" mass="10559">MKLKSIYCIFVFPYDCTRYQSPAYINSVVHFFSFFTNAKIGIILVRLLYKFICFIYVSYGKINKVFTFAYYQLIVDNRSKIKIISYKE</sequence>
<comment type="caution">
    <text evidence="2">The sequence shown here is derived from an EMBL/GenBank/DDBJ whole genome shotgun (WGS) entry which is preliminary data.</text>
</comment>